<dbReference type="Proteomes" id="UP000434276">
    <property type="component" value="Unassembled WGS sequence"/>
</dbReference>
<accession>A0A5S9Y246</accession>
<dbReference type="AlphaFoldDB" id="A0A5S9Y246"/>
<dbReference type="GO" id="GO:0060236">
    <property type="term" value="P:regulation of mitotic spindle organization"/>
    <property type="evidence" value="ECO:0007669"/>
    <property type="project" value="InterPro"/>
</dbReference>
<evidence type="ECO:0000256" key="1">
    <source>
        <dbReference type="SAM" id="MobiDB-lite"/>
    </source>
</evidence>
<feature type="compositionally biased region" description="Basic and acidic residues" evidence="1">
    <location>
        <begin position="269"/>
        <end position="286"/>
    </location>
</feature>
<dbReference type="PANTHER" id="PTHR14326">
    <property type="entry name" value="TARGETING PROTEIN FOR XKLP2"/>
    <property type="match status" value="1"/>
</dbReference>
<feature type="domain" description="TPX2 central" evidence="2">
    <location>
        <begin position="198"/>
        <end position="287"/>
    </location>
</feature>
<reference evidence="3 4" key="1">
    <citation type="submission" date="2019-12" db="EMBL/GenBank/DDBJ databases">
        <authorList>
            <person name="Jiao W.-B."/>
            <person name="Schneeberger K."/>
        </authorList>
    </citation>
    <scope>NUCLEOTIDE SEQUENCE [LARGE SCALE GENOMIC DNA]</scope>
    <source>
        <strain evidence="4">cv. C24</strain>
    </source>
</reference>
<dbReference type="EMBL" id="CACSHJ010000096">
    <property type="protein sequence ID" value="CAA0401192.1"/>
    <property type="molecule type" value="Genomic_DNA"/>
</dbReference>
<dbReference type="InterPro" id="IPR027330">
    <property type="entry name" value="TPX2_central_dom"/>
</dbReference>
<feature type="region of interest" description="Disordered" evidence="1">
    <location>
        <begin position="269"/>
        <end position="298"/>
    </location>
</feature>
<dbReference type="PANTHER" id="PTHR14326:SF56">
    <property type="entry name" value="CELL CYCLE REGULATED MICROTUBULE ASSOCIATED PROTEIN"/>
    <property type="match status" value="1"/>
</dbReference>
<dbReference type="InterPro" id="IPR009675">
    <property type="entry name" value="TPX2_fam"/>
</dbReference>
<proteinExistence type="predicted"/>
<dbReference type="ExpressionAtlas" id="A0A5S9Y246">
    <property type="expression patterns" value="baseline and differential"/>
</dbReference>
<gene>
    <name evidence="3" type="ORF">C24_LOCUS21429</name>
</gene>
<dbReference type="Pfam" id="PF12214">
    <property type="entry name" value="TPX2_importin"/>
    <property type="match status" value="1"/>
</dbReference>
<evidence type="ECO:0000313" key="3">
    <source>
        <dbReference type="EMBL" id="CAA0401192.1"/>
    </source>
</evidence>
<evidence type="ECO:0000313" key="4">
    <source>
        <dbReference type="Proteomes" id="UP000434276"/>
    </source>
</evidence>
<dbReference type="OrthoDB" id="1684416at2759"/>
<evidence type="ECO:0000259" key="2">
    <source>
        <dbReference type="Pfam" id="PF12214"/>
    </source>
</evidence>
<name>A0A5S9Y246_ARATH</name>
<protein>
    <recommendedName>
        <fullName evidence="2">TPX2 central domain-containing protein</fullName>
    </recommendedName>
</protein>
<dbReference type="GO" id="GO:0005874">
    <property type="term" value="C:microtubule"/>
    <property type="evidence" value="ECO:0007669"/>
    <property type="project" value="InterPro"/>
</dbReference>
<organism evidence="3 4">
    <name type="scientific">Arabidopsis thaliana</name>
    <name type="common">Mouse-ear cress</name>
    <dbReference type="NCBI Taxonomy" id="3702"/>
    <lineage>
        <taxon>Eukaryota</taxon>
        <taxon>Viridiplantae</taxon>
        <taxon>Streptophyta</taxon>
        <taxon>Embryophyta</taxon>
        <taxon>Tracheophyta</taxon>
        <taxon>Spermatophyta</taxon>
        <taxon>Magnoliopsida</taxon>
        <taxon>eudicotyledons</taxon>
        <taxon>Gunneridae</taxon>
        <taxon>Pentapetalae</taxon>
        <taxon>rosids</taxon>
        <taxon>malvids</taxon>
        <taxon>Brassicales</taxon>
        <taxon>Brassicaceae</taxon>
        <taxon>Camelineae</taxon>
        <taxon>Arabidopsis</taxon>
    </lineage>
</organism>
<sequence length="382" mass="42998">MDIFAEDFSLEKFDIDFEFDAPRFYDFSKPELDSETEETELWFQSAGNYPPSPFSIHLRYEEKHLEIPKPVSDQYNGFIYNNQAPKDVPKATHKSKTKTYLRKNSTLTRPTASLLARQNKPLDIYSVRLLTRCQRSLGKCDASSHLTYIQCLKPKITKGKNSKPASCARCCSQTSSKLTALNTFCFGANLKKLFEGSKVTVPREPNLKTAQRAARNRFKANSAPEKIAKFISNMNKTVQGTTSPSLPKKNTPHHPQDLQAFHLRTSLRARERSSSAKIAPTDDSKHSLTSKSVGSMKGMKVKASRSSNSNCQVYGPKICPLDSKVMQISSKCGEAIDIKHENNLLREFEAPMNTNFRDEPFIESLRKLCLTSDIDPVGVLID</sequence>
<dbReference type="GO" id="GO:0005819">
    <property type="term" value="C:spindle"/>
    <property type="evidence" value="ECO:0007669"/>
    <property type="project" value="InterPro"/>
</dbReference>